<dbReference type="EMBL" id="CAICTM010000330">
    <property type="protein sequence ID" value="CAB9508047.1"/>
    <property type="molecule type" value="Genomic_DNA"/>
</dbReference>
<dbReference type="PROSITE" id="PS50076">
    <property type="entry name" value="DNAJ_2"/>
    <property type="match status" value="1"/>
</dbReference>
<keyword evidence="4" id="KW-0143">Chaperone</keyword>
<evidence type="ECO:0000313" key="8">
    <source>
        <dbReference type="EMBL" id="CAB9508047.1"/>
    </source>
</evidence>
<evidence type="ECO:0000256" key="2">
    <source>
        <dbReference type="ARBA" id="ARBA00004496"/>
    </source>
</evidence>
<reference evidence="8" key="1">
    <citation type="submission" date="2020-06" db="EMBL/GenBank/DDBJ databases">
        <authorList>
            <consortium name="Plant Systems Biology data submission"/>
        </authorList>
    </citation>
    <scope>NUCLEOTIDE SEQUENCE</scope>
    <source>
        <strain evidence="8">D6</strain>
    </source>
</reference>
<dbReference type="Gene3D" id="1.10.287.110">
    <property type="entry name" value="DnaJ domain"/>
    <property type="match status" value="1"/>
</dbReference>
<feature type="compositionally biased region" description="Basic and acidic residues" evidence="6">
    <location>
        <begin position="137"/>
        <end position="158"/>
    </location>
</feature>
<dbReference type="GO" id="GO:0000390">
    <property type="term" value="P:spliceosomal complex disassembly"/>
    <property type="evidence" value="ECO:0007669"/>
    <property type="project" value="TreeGrafter"/>
</dbReference>
<proteinExistence type="predicted"/>
<dbReference type="InterPro" id="IPR001623">
    <property type="entry name" value="DnaJ_domain"/>
</dbReference>
<dbReference type="InterPro" id="IPR052094">
    <property type="entry name" value="Pre-mRNA-splicing_ERAD"/>
</dbReference>
<dbReference type="PANTHER" id="PTHR44313:SF1">
    <property type="entry name" value="DNAJ HOMOLOG SUBFAMILY C MEMBER 17"/>
    <property type="match status" value="1"/>
</dbReference>
<name>A0A9N8HCT5_9STRA</name>
<protein>
    <submittedName>
        <fullName evidence="8">ATP binding to DnaK triggers the release of the substrate protein</fullName>
    </submittedName>
</protein>
<feature type="region of interest" description="Disordered" evidence="6">
    <location>
        <begin position="42"/>
        <end position="61"/>
    </location>
</feature>
<dbReference type="OrthoDB" id="10250354at2759"/>
<evidence type="ECO:0000259" key="7">
    <source>
        <dbReference type="PROSITE" id="PS50076"/>
    </source>
</evidence>
<sequence length="371" mass="42656">MPSSSKNSSSMPDYDPYQVLGVDPDVSDAAIAKAYRKVALKLHPDKNKRKTPREQEEIATKFHRLKEARAFLLDSEHRVAREKYDLNRKSQLRRQKADAARQQTMSERRKRQRDELQRGEEEEEERKKTGRKKSKSSKSDHDPEVMDHLKKEGSDLRQKMAARNAHQSAANDYKTKEQLRHAKKQRERLLQDRQVRLKWSRKKMTISPDEHSLATLLSSKFGTVEQVEMMGSKGNQALITFSLPSSCRPCVEAYRTSEEMRANFVGPRKELEEARMAAADEDQAETTTTSTKQETLEERKLRQAAERERLAREIMDKDEQGEDLASASRCVAVKLPKGNGTPLERLQQAETDILGALLPKEMFSRLKSVHV</sequence>
<comment type="caution">
    <text evidence="8">The sequence shown here is derived from an EMBL/GenBank/DDBJ whole genome shotgun (WGS) entry which is preliminary data.</text>
</comment>
<feature type="region of interest" description="Disordered" evidence="6">
    <location>
        <begin position="278"/>
        <end position="300"/>
    </location>
</feature>
<feature type="compositionally biased region" description="Basic and acidic residues" evidence="6">
    <location>
        <begin position="76"/>
        <end position="88"/>
    </location>
</feature>
<dbReference type="SMART" id="SM00271">
    <property type="entry name" value="DnaJ"/>
    <property type="match status" value="1"/>
</dbReference>
<gene>
    <name evidence="8" type="ORF">SEMRO_331_G119110.1</name>
</gene>
<dbReference type="GO" id="GO:0005737">
    <property type="term" value="C:cytoplasm"/>
    <property type="evidence" value="ECO:0007669"/>
    <property type="project" value="UniProtKB-SubCell"/>
</dbReference>
<feature type="domain" description="J" evidence="7">
    <location>
        <begin position="15"/>
        <end position="88"/>
    </location>
</feature>
<dbReference type="GO" id="GO:0005681">
    <property type="term" value="C:spliceosomal complex"/>
    <property type="evidence" value="ECO:0007669"/>
    <property type="project" value="TreeGrafter"/>
</dbReference>
<evidence type="ECO:0000313" key="9">
    <source>
        <dbReference type="Proteomes" id="UP001153069"/>
    </source>
</evidence>
<evidence type="ECO:0000256" key="5">
    <source>
        <dbReference type="ARBA" id="ARBA00023242"/>
    </source>
</evidence>
<evidence type="ECO:0000256" key="3">
    <source>
        <dbReference type="ARBA" id="ARBA00022490"/>
    </source>
</evidence>
<dbReference type="Gene3D" id="3.30.70.330">
    <property type="match status" value="1"/>
</dbReference>
<feature type="region of interest" description="Disordered" evidence="6">
    <location>
        <begin position="76"/>
        <end position="185"/>
    </location>
</feature>
<dbReference type="CDD" id="cd06257">
    <property type="entry name" value="DnaJ"/>
    <property type="match status" value="1"/>
</dbReference>
<feature type="compositionally biased region" description="Basic residues" evidence="6">
    <location>
        <begin position="42"/>
        <end position="51"/>
    </location>
</feature>
<keyword evidence="9" id="KW-1185">Reference proteome</keyword>
<dbReference type="InterPro" id="IPR012677">
    <property type="entry name" value="Nucleotide-bd_a/b_plait_sf"/>
</dbReference>
<dbReference type="PRINTS" id="PR00625">
    <property type="entry name" value="JDOMAIN"/>
</dbReference>
<keyword evidence="5" id="KW-0539">Nucleus</keyword>
<keyword evidence="3" id="KW-0963">Cytoplasm</keyword>
<organism evidence="8 9">
    <name type="scientific">Seminavis robusta</name>
    <dbReference type="NCBI Taxonomy" id="568900"/>
    <lineage>
        <taxon>Eukaryota</taxon>
        <taxon>Sar</taxon>
        <taxon>Stramenopiles</taxon>
        <taxon>Ochrophyta</taxon>
        <taxon>Bacillariophyta</taxon>
        <taxon>Bacillariophyceae</taxon>
        <taxon>Bacillariophycidae</taxon>
        <taxon>Naviculales</taxon>
        <taxon>Naviculaceae</taxon>
        <taxon>Seminavis</taxon>
    </lineage>
</organism>
<dbReference type="Proteomes" id="UP001153069">
    <property type="component" value="Unassembled WGS sequence"/>
</dbReference>
<evidence type="ECO:0000256" key="1">
    <source>
        <dbReference type="ARBA" id="ARBA00004123"/>
    </source>
</evidence>
<evidence type="ECO:0000256" key="6">
    <source>
        <dbReference type="SAM" id="MobiDB-lite"/>
    </source>
</evidence>
<dbReference type="SUPFAM" id="SSF46565">
    <property type="entry name" value="Chaperone J-domain"/>
    <property type="match status" value="1"/>
</dbReference>
<accession>A0A9N8HCT5</accession>
<dbReference type="PANTHER" id="PTHR44313">
    <property type="entry name" value="DNAJ HOMOLOG SUBFAMILY C MEMBER 17"/>
    <property type="match status" value="1"/>
</dbReference>
<dbReference type="InterPro" id="IPR036869">
    <property type="entry name" value="J_dom_sf"/>
</dbReference>
<feature type="compositionally biased region" description="Basic and acidic residues" evidence="6">
    <location>
        <begin position="52"/>
        <end position="61"/>
    </location>
</feature>
<dbReference type="AlphaFoldDB" id="A0A9N8HCT5"/>
<evidence type="ECO:0000256" key="4">
    <source>
        <dbReference type="ARBA" id="ARBA00023186"/>
    </source>
</evidence>
<dbReference type="Pfam" id="PF00226">
    <property type="entry name" value="DnaJ"/>
    <property type="match status" value="1"/>
</dbReference>
<comment type="subcellular location">
    <subcellularLocation>
        <location evidence="2">Cytoplasm</location>
    </subcellularLocation>
    <subcellularLocation>
        <location evidence="1">Nucleus</location>
    </subcellularLocation>
</comment>